<comment type="domain">
    <text evidence="8">The twin CX3C motif contains 4 conserved Cys residues that form 2 disulfide bonds in the mitochondrial intermembrane space.</text>
</comment>
<dbReference type="STRING" id="691883.A0A058Z5C2"/>
<dbReference type="GeneID" id="20528604"/>
<evidence type="ECO:0000256" key="4">
    <source>
        <dbReference type="ARBA" id="ARBA00022927"/>
    </source>
</evidence>
<evidence type="ECO:0000259" key="9">
    <source>
        <dbReference type="Pfam" id="PF02953"/>
    </source>
</evidence>
<evidence type="ECO:0000313" key="11">
    <source>
        <dbReference type="Proteomes" id="UP000030693"/>
    </source>
</evidence>
<name>A0A058Z5C2_FONAL</name>
<evidence type="ECO:0000256" key="7">
    <source>
        <dbReference type="ARBA" id="ARBA00023157"/>
    </source>
</evidence>
<dbReference type="InterPro" id="IPR050673">
    <property type="entry name" value="Mito_inner_translocase_sub"/>
</dbReference>
<dbReference type="eggNOG" id="KOG3479">
    <property type="taxonomic scope" value="Eukaryota"/>
</dbReference>
<accession>A0A058Z5C2</accession>
<evidence type="ECO:0000256" key="3">
    <source>
        <dbReference type="ARBA" id="ARBA00022833"/>
    </source>
</evidence>
<proteinExistence type="inferred from homology"/>
<evidence type="ECO:0000256" key="6">
    <source>
        <dbReference type="ARBA" id="ARBA00023128"/>
    </source>
</evidence>
<protein>
    <recommendedName>
        <fullName evidence="8">Mitochondrial import inner membrane translocase subunit</fullName>
    </recommendedName>
</protein>
<evidence type="ECO:0000256" key="1">
    <source>
        <dbReference type="ARBA" id="ARBA00022448"/>
    </source>
</evidence>
<keyword evidence="8" id="KW-0999">Mitochondrion inner membrane</keyword>
<evidence type="ECO:0000256" key="2">
    <source>
        <dbReference type="ARBA" id="ARBA00022723"/>
    </source>
</evidence>
<dbReference type="Gene3D" id="1.10.287.810">
    <property type="entry name" value="Mitochondrial import inner membrane translocase subunit tim13 like domains"/>
    <property type="match status" value="1"/>
</dbReference>
<dbReference type="PANTHER" id="PTHR13172">
    <property type="entry name" value="MITOCHONDRIAL IMPORT INNER MEMBRANE TRANSLOCASE SUBUNIT TIM9B"/>
    <property type="match status" value="1"/>
</dbReference>
<keyword evidence="3" id="KW-0862">Zinc</keyword>
<keyword evidence="11" id="KW-1185">Reference proteome</keyword>
<evidence type="ECO:0000313" key="10">
    <source>
        <dbReference type="EMBL" id="KCV69450.1"/>
    </source>
</evidence>
<dbReference type="GO" id="GO:0015031">
    <property type="term" value="P:protein transport"/>
    <property type="evidence" value="ECO:0007669"/>
    <property type="project" value="UniProtKB-KW"/>
</dbReference>
<comment type="subunit">
    <text evidence="8">Heterohexamer.</text>
</comment>
<dbReference type="RefSeq" id="XP_009496015.1">
    <property type="nucleotide sequence ID" value="XM_009497740.1"/>
</dbReference>
<dbReference type="GO" id="GO:0046872">
    <property type="term" value="F:metal ion binding"/>
    <property type="evidence" value="ECO:0007669"/>
    <property type="project" value="UniProtKB-KW"/>
</dbReference>
<keyword evidence="4 8" id="KW-0653">Protein transport</keyword>
<keyword evidence="5 8" id="KW-0811">Translocation</keyword>
<dbReference type="InterPro" id="IPR035427">
    <property type="entry name" value="Tim10-like_dom_sf"/>
</dbReference>
<comment type="subcellular location">
    <subcellularLocation>
        <location evidence="8">Mitochondrion inner membrane</location>
        <topology evidence="8">Peripheral membrane protein</topology>
        <orientation evidence="8">Intermembrane side</orientation>
    </subcellularLocation>
</comment>
<dbReference type="OMA" id="NEMVRHC"/>
<organism evidence="10">
    <name type="scientific">Fonticula alba</name>
    <name type="common">Slime mold</name>
    <dbReference type="NCBI Taxonomy" id="691883"/>
    <lineage>
        <taxon>Eukaryota</taxon>
        <taxon>Rotosphaerida</taxon>
        <taxon>Fonticulaceae</taxon>
        <taxon>Fonticula</taxon>
    </lineage>
</organism>
<dbReference type="AlphaFoldDB" id="A0A058Z5C2"/>
<evidence type="ECO:0000256" key="5">
    <source>
        <dbReference type="ARBA" id="ARBA00023010"/>
    </source>
</evidence>
<reference evidence="10" key="1">
    <citation type="submission" date="2013-04" db="EMBL/GenBank/DDBJ databases">
        <title>The Genome Sequence of Fonticula alba ATCC 38817.</title>
        <authorList>
            <consortium name="The Broad Institute Genomics Platform"/>
            <person name="Russ C."/>
            <person name="Cuomo C."/>
            <person name="Burger G."/>
            <person name="Gray M.W."/>
            <person name="Holland P.W.H."/>
            <person name="King N."/>
            <person name="Lang F.B.F."/>
            <person name="Roger A.J."/>
            <person name="Ruiz-Trillo I."/>
            <person name="Brown M."/>
            <person name="Walker B."/>
            <person name="Young S."/>
            <person name="Zeng Q."/>
            <person name="Gargeya S."/>
            <person name="Fitzgerald M."/>
            <person name="Haas B."/>
            <person name="Abouelleil A."/>
            <person name="Allen A.W."/>
            <person name="Alvarado L."/>
            <person name="Arachchi H.M."/>
            <person name="Berlin A.M."/>
            <person name="Chapman S.B."/>
            <person name="Gainer-Dewar J."/>
            <person name="Goldberg J."/>
            <person name="Griggs A."/>
            <person name="Gujja S."/>
            <person name="Hansen M."/>
            <person name="Howarth C."/>
            <person name="Imamovic A."/>
            <person name="Ireland A."/>
            <person name="Larimer J."/>
            <person name="McCowan C."/>
            <person name="Murphy C."/>
            <person name="Pearson M."/>
            <person name="Poon T.W."/>
            <person name="Priest M."/>
            <person name="Roberts A."/>
            <person name="Saif S."/>
            <person name="Shea T."/>
            <person name="Sisk P."/>
            <person name="Sykes S."/>
            <person name="Wortman J."/>
            <person name="Nusbaum C."/>
            <person name="Birren B."/>
        </authorList>
    </citation>
    <scope>NUCLEOTIDE SEQUENCE [LARGE SCALE GENOMIC DNA]</scope>
    <source>
        <strain evidence="10">ATCC 38817</strain>
    </source>
</reference>
<keyword evidence="6 8" id="KW-0496">Mitochondrion</keyword>
<keyword evidence="8" id="KW-0472">Membrane</keyword>
<dbReference type="Proteomes" id="UP000030693">
    <property type="component" value="Unassembled WGS sequence"/>
</dbReference>
<dbReference type="GO" id="GO:0005743">
    <property type="term" value="C:mitochondrial inner membrane"/>
    <property type="evidence" value="ECO:0007669"/>
    <property type="project" value="UniProtKB-SubCell"/>
</dbReference>
<dbReference type="OrthoDB" id="1551503at2759"/>
<dbReference type="EMBL" id="KB932206">
    <property type="protein sequence ID" value="KCV69450.1"/>
    <property type="molecule type" value="Genomic_DNA"/>
</dbReference>
<dbReference type="InterPro" id="IPR004217">
    <property type="entry name" value="Tim10-like"/>
</dbReference>
<keyword evidence="7 8" id="KW-1015">Disulfide bond</keyword>
<keyword evidence="8" id="KW-0143">Chaperone</keyword>
<gene>
    <name evidence="10" type="ORF">H696_03879</name>
</gene>
<dbReference type="Pfam" id="PF02953">
    <property type="entry name" value="zf-Tim10_DDP"/>
    <property type="match status" value="1"/>
</dbReference>
<feature type="domain" description="Tim10-like" evidence="9">
    <location>
        <begin position="16"/>
        <end position="78"/>
    </location>
</feature>
<comment type="similarity">
    <text evidence="8">Belongs to the small Tim family.</text>
</comment>
<comment type="function">
    <text evidence="8">Mitochondrial intermembrane chaperone that participates in the import and insertion of some multi-pass transmembrane proteins into the mitochondrial inner membrane. Also required for the transfer of beta-barrel precursors from the TOM complex to the sorting and assembly machinery (SAM complex) of the outer membrane. Acts as a chaperone-like protein that protects the hydrophobic precursors from aggregation and guide them through the mitochondrial intermembrane space.</text>
</comment>
<dbReference type="SUPFAM" id="SSF144122">
    <property type="entry name" value="Tim10-like"/>
    <property type="match status" value="1"/>
</dbReference>
<evidence type="ECO:0000256" key="8">
    <source>
        <dbReference type="RuleBase" id="RU367043"/>
    </source>
</evidence>
<keyword evidence="1 8" id="KW-0813">Transport</keyword>
<keyword evidence="2" id="KW-0479">Metal-binding</keyword>
<sequence length="97" mass="11295">MDINALTPYDRNRFMAMMEEKQVKDSLRLYHNLVERCFLDCANDFTTKTLTAKEEACVNKCCDKFLKYSARIGQRFAEQNTAMVDIQQQLISENASQ</sequence>